<proteinExistence type="predicted"/>
<keyword evidence="1" id="KW-0378">Hydrolase</keyword>
<dbReference type="SUPFAM" id="SSF53098">
    <property type="entry name" value="Ribonuclease H-like"/>
    <property type="match status" value="1"/>
</dbReference>
<sequence length="120" mass="13818">MAQVHYIQTDEAAASVDLELSMQNQITMDLEGDYLFIGLDLFASGGKMYQYKMSNLTHVPNNLKELLEHPRIIKNGTFMDYIADYLRRNYDINIPNKAIYDVNKNPLGTPGSRRLKAYRL</sequence>
<dbReference type="InterPro" id="IPR036397">
    <property type="entry name" value="RNaseH_sf"/>
</dbReference>
<keyword evidence="1" id="KW-0269">Exonuclease</keyword>
<reference evidence="1" key="1">
    <citation type="submission" date="2021-06" db="EMBL/GenBank/DDBJ databases">
        <authorList>
            <person name="Rolland C."/>
        </authorList>
    </citation>
    <scope>NUCLEOTIDE SEQUENCE</scope>
    <source>
        <strain evidence="1">347.936635</strain>
    </source>
</reference>
<keyword evidence="1" id="KW-0540">Nuclease</keyword>
<evidence type="ECO:0000313" key="1">
    <source>
        <dbReference type="EMBL" id="QYA18758.1"/>
    </source>
</evidence>
<protein>
    <submittedName>
        <fullName evidence="1">3'-5' exonuclease, DnaQ family</fullName>
    </submittedName>
</protein>
<dbReference type="GO" id="GO:0004527">
    <property type="term" value="F:exonuclease activity"/>
    <property type="evidence" value="ECO:0007669"/>
    <property type="project" value="UniProtKB-KW"/>
</dbReference>
<accession>A0A8F8PK84</accession>
<gene>
    <name evidence="1" type="ORF">KOM_12_490</name>
</gene>
<name>A0A8F8PK84_9VIRU</name>
<dbReference type="InterPro" id="IPR012337">
    <property type="entry name" value="RNaseH-like_sf"/>
</dbReference>
<dbReference type="EMBL" id="MZ420154">
    <property type="protein sequence ID" value="QYA18758.1"/>
    <property type="molecule type" value="Genomic_DNA"/>
</dbReference>
<dbReference type="Gene3D" id="3.30.420.10">
    <property type="entry name" value="Ribonuclease H-like superfamily/Ribonuclease H"/>
    <property type="match status" value="1"/>
</dbReference>
<dbReference type="GO" id="GO:0003676">
    <property type="term" value="F:nucleic acid binding"/>
    <property type="evidence" value="ECO:0007669"/>
    <property type="project" value="InterPro"/>
</dbReference>
<organism evidence="1">
    <name type="scientific">Clandestinovirus</name>
    <dbReference type="NCBI Taxonomy" id="2831644"/>
    <lineage>
        <taxon>Viruses</taxon>
    </lineage>
</organism>